<sequence length="217" mass="25609">MRTTIRSYQEKEEFHPVYQVQTDLLRWFHTLSDWDQILTDEWNKVKRKRPTILVDAPKFPGDNSIHIFDCWMILFLNILFTKEGSTIVSYTTNTEVYRSNEIWPRPEDDAPWEHYSPAYTAQMDKGMKHFLTHINNGPWMPPEENQSTADSTDAVNYQASVFQDSHDPYDQSLLSMSQINQELTRTTTWQRIPQSDPRKDPHSSSLEDDMILNHMNP</sequence>
<evidence type="ECO:0000256" key="1">
    <source>
        <dbReference type="SAM" id="MobiDB-lite"/>
    </source>
</evidence>
<dbReference type="Proteomes" id="UP000237105">
    <property type="component" value="Unassembled WGS sequence"/>
</dbReference>
<protein>
    <submittedName>
        <fullName evidence="2">Uncharacterized protein</fullName>
    </submittedName>
</protein>
<evidence type="ECO:0000313" key="3">
    <source>
        <dbReference type="Proteomes" id="UP000237105"/>
    </source>
</evidence>
<dbReference type="AlphaFoldDB" id="A0A2P5B2C3"/>
<name>A0A2P5B2C3_PARAD</name>
<gene>
    <name evidence="2" type="ORF">PanWU01x14_278400</name>
</gene>
<accession>A0A2P5B2C3</accession>
<keyword evidence="3" id="KW-1185">Reference proteome</keyword>
<comment type="caution">
    <text evidence="2">The sequence shown here is derived from an EMBL/GenBank/DDBJ whole genome shotgun (WGS) entry which is preliminary data.</text>
</comment>
<dbReference type="EMBL" id="JXTB01000380">
    <property type="protein sequence ID" value="PON42944.1"/>
    <property type="molecule type" value="Genomic_DNA"/>
</dbReference>
<proteinExistence type="predicted"/>
<organism evidence="2 3">
    <name type="scientific">Parasponia andersonii</name>
    <name type="common">Sponia andersonii</name>
    <dbReference type="NCBI Taxonomy" id="3476"/>
    <lineage>
        <taxon>Eukaryota</taxon>
        <taxon>Viridiplantae</taxon>
        <taxon>Streptophyta</taxon>
        <taxon>Embryophyta</taxon>
        <taxon>Tracheophyta</taxon>
        <taxon>Spermatophyta</taxon>
        <taxon>Magnoliopsida</taxon>
        <taxon>eudicotyledons</taxon>
        <taxon>Gunneridae</taxon>
        <taxon>Pentapetalae</taxon>
        <taxon>rosids</taxon>
        <taxon>fabids</taxon>
        <taxon>Rosales</taxon>
        <taxon>Cannabaceae</taxon>
        <taxon>Parasponia</taxon>
    </lineage>
</organism>
<reference evidence="3" key="1">
    <citation type="submission" date="2016-06" db="EMBL/GenBank/DDBJ databases">
        <title>Parallel loss of symbiosis genes in relatives of nitrogen-fixing non-legume Parasponia.</title>
        <authorList>
            <person name="Van Velzen R."/>
            <person name="Holmer R."/>
            <person name="Bu F."/>
            <person name="Rutten L."/>
            <person name="Van Zeijl A."/>
            <person name="Liu W."/>
            <person name="Santuari L."/>
            <person name="Cao Q."/>
            <person name="Sharma T."/>
            <person name="Shen D."/>
            <person name="Roswanjaya Y."/>
            <person name="Wardhani T."/>
            <person name="Kalhor M.S."/>
            <person name="Jansen J."/>
            <person name="Van den Hoogen J."/>
            <person name="Gungor B."/>
            <person name="Hartog M."/>
            <person name="Hontelez J."/>
            <person name="Verver J."/>
            <person name="Yang W.-C."/>
            <person name="Schijlen E."/>
            <person name="Repin R."/>
            <person name="Schilthuizen M."/>
            <person name="Schranz E."/>
            <person name="Heidstra R."/>
            <person name="Miyata K."/>
            <person name="Fedorova E."/>
            <person name="Kohlen W."/>
            <person name="Bisseling T."/>
            <person name="Smit S."/>
            <person name="Geurts R."/>
        </authorList>
    </citation>
    <scope>NUCLEOTIDE SEQUENCE [LARGE SCALE GENOMIC DNA]</scope>
    <source>
        <strain evidence="3">cv. WU1-14</strain>
    </source>
</reference>
<evidence type="ECO:0000313" key="2">
    <source>
        <dbReference type="EMBL" id="PON42944.1"/>
    </source>
</evidence>
<feature type="region of interest" description="Disordered" evidence="1">
    <location>
        <begin position="185"/>
        <end position="217"/>
    </location>
</feature>